<evidence type="ECO:0000313" key="2">
    <source>
        <dbReference type="Proteomes" id="UP000503011"/>
    </source>
</evidence>
<dbReference type="KEGG" id="psuu:Psuf_064200"/>
<evidence type="ECO:0000313" key="1">
    <source>
        <dbReference type="EMBL" id="BCB89107.1"/>
    </source>
</evidence>
<dbReference type="RefSeq" id="WP_173160919.1">
    <property type="nucleotide sequence ID" value="NZ_AP022871.1"/>
</dbReference>
<keyword evidence="2" id="KW-1185">Reference proteome</keyword>
<gene>
    <name evidence="1" type="ORF">Psuf_064200</name>
</gene>
<dbReference type="AlphaFoldDB" id="A0A6F8YSI6"/>
<reference evidence="1 2" key="2">
    <citation type="submission" date="2020-03" db="EMBL/GenBank/DDBJ databases">
        <authorList>
            <person name="Ichikawa N."/>
            <person name="Kimura A."/>
            <person name="Kitahashi Y."/>
            <person name="Uohara A."/>
        </authorList>
    </citation>
    <scope>NUCLEOTIDE SEQUENCE [LARGE SCALE GENOMIC DNA]</scope>
    <source>
        <strain evidence="1 2">NBRC 105367</strain>
    </source>
</reference>
<reference evidence="1 2" key="1">
    <citation type="submission" date="2020-03" db="EMBL/GenBank/DDBJ databases">
        <title>Whole genome shotgun sequence of Phytohabitans suffuscus NBRC 105367.</title>
        <authorList>
            <person name="Komaki H."/>
            <person name="Tamura T."/>
        </authorList>
    </citation>
    <scope>NUCLEOTIDE SEQUENCE [LARGE SCALE GENOMIC DNA]</scope>
    <source>
        <strain evidence="1 2">NBRC 105367</strain>
    </source>
</reference>
<proteinExistence type="predicted"/>
<evidence type="ECO:0008006" key="3">
    <source>
        <dbReference type="Google" id="ProtNLM"/>
    </source>
</evidence>
<name>A0A6F8YSI6_9ACTN</name>
<accession>A0A6F8YSI6</accession>
<dbReference type="Proteomes" id="UP000503011">
    <property type="component" value="Chromosome"/>
</dbReference>
<protein>
    <recommendedName>
        <fullName evidence="3">Toxin</fullName>
    </recommendedName>
</protein>
<sequence>MVEREYLWTDDGLMEARRRKVALEEVDSALHAPPGLRFERQLGDLLLIVAGMATSGRVIAAVCESVGRTTTYRILRVRALAGRELDEWRRRLG</sequence>
<dbReference type="EMBL" id="AP022871">
    <property type="protein sequence ID" value="BCB89107.1"/>
    <property type="molecule type" value="Genomic_DNA"/>
</dbReference>
<organism evidence="1 2">
    <name type="scientific">Phytohabitans suffuscus</name>
    <dbReference type="NCBI Taxonomy" id="624315"/>
    <lineage>
        <taxon>Bacteria</taxon>
        <taxon>Bacillati</taxon>
        <taxon>Actinomycetota</taxon>
        <taxon>Actinomycetes</taxon>
        <taxon>Micromonosporales</taxon>
        <taxon>Micromonosporaceae</taxon>
    </lineage>
</organism>